<dbReference type="GO" id="GO:0005524">
    <property type="term" value="F:ATP binding"/>
    <property type="evidence" value="ECO:0007669"/>
    <property type="project" value="UniProtKB-UniRule"/>
</dbReference>
<keyword evidence="8" id="KW-0723">Serine/threonine-protein kinase</keyword>
<dbReference type="Proteomes" id="UP000199009">
    <property type="component" value="Chromosome I"/>
</dbReference>
<dbReference type="CDD" id="cd14014">
    <property type="entry name" value="STKc_PknB_like"/>
    <property type="match status" value="1"/>
</dbReference>
<keyword evidence="3 8" id="KW-0418">Kinase</keyword>
<evidence type="ECO:0000256" key="2">
    <source>
        <dbReference type="ARBA" id="ARBA00022741"/>
    </source>
</evidence>
<dbReference type="PROSITE" id="PS00108">
    <property type="entry name" value="PROTEIN_KINASE_ST"/>
    <property type="match status" value="1"/>
</dbReference>
<evidence type="ECO:0000313" key="9">
    <source>
        <dbReference type="Proteomes" id="UP000199009"/>
    </source>
</evidence>
<dbReference type="EMBL" id="LT629692">
    <property type="protein sequence ID" value="SDH57515.1"/>
    <property type="molecule type" value="Genomic_DNA"/>
</dbReference>
<dbReference type="SUPFAM" id="SSF56112">
    <property type="entry name" value="Protein kinase-like (PK-like)"/>
    <property type="match status" value="1"/>
</dbReference>
<accession>A0A1G8DIP4</accession>
<evidence type="ECO:0000256" key="1">
    <source>
        <dbReference type="ARBA" id="ARBA00022679"/>
    </source>
</evidence>
<proteinExistence type="predicted"/>
<keyword evidence="2 5" id="KW-0547">Nucleotide-binding</keyword>
<dbReference type="Gene3D" id="1.10.510.10">
    <property type="entry name" value="Transferase(Phosphotransferase) domain 1"/>
    <property type="match status" value="1"/>
</dbReference>
<reference evidence="8 9" key="1">
    <citation type="submission" date="2016-10" db="EMBL/GenBank/DDBJ databases">
        <authorList>
            <person name="de Groot N.N."/>
        </authorList>
    </citation>
    <scope>NUCLEOTIDE SEQUENCE [LARGE SCALE GENOMIC DNA]</scope>
    <source>
        <strain evidence="8 9">DSM 23142</strain>
    </source>
</reference>
<dbReference type="Pfam" id="PF00069">
    <property type="entry name" value="Pkinase"/>
    <property type="match status" value="1"/>
</dbReference>
<evidence type="ECO:0000256" key="6">
    <source>
        <dbReference type="SAM" id="Phobius"/>
    </source>
</evidence>
<keyword evidence="4 5" id="KW-0067">ATP-binding</keyword>
<evidence type="ECO:0000256" key="4">
    <source>
        <dbReference type="ARBA" id="ARBA00022840"/>
    </source>
</evidence>
<keyword evidence="9" id="KW-1185">Reference proteome</keyword>
<feature type="domain" description="Protein kinase" evidence="7">
    <location>
        <begin position="6"/>
        <end position="264"/>
    </location>
</feature>
<dbReference type="PROSITE" id="PS50011">
    <property type="entry name" value="PROTEIN_KINASE_DOM"/>
    <property type="match status" value="1"/>
</dbReference>
<feature type="transmembrane region" description="Helical" evidence="6">
    <location>
        <begin position="310"/>
        <end position="334"/>
    </location>
</feature>
<dbReference type="GO" id="GO:0004674">
    <property type="term" value="F:protein serine/threonine kinase activity"/>
    <property type="evidence" value="ECO:0007669"/>
    <property type="project" value="UniProtKB-KW"/>
</dbReference>
<evidence type="ECO:0000256" key="3">
    <source>
        <dbReference type="ARBA" id="ARBA00022777"/>
    </source>
</evidence>
<dbReference type="PANTHER" id="PTHR43289">
    <property type="entry name" value="MITOGEN-ACTIVATED PROTEIN KINASE KINASE KINASE 20-RELATED"/>
    <property type="match status" value="1"/>
</dbReference>
<organism evidence="8 9">
    <name type="scientific">Microbacterium pygmaeum</name>
    <dbReference type="NCBI Taxonomy" id="370764"/>
    <lineage>
        <taxon>Bacteria</taxon>
        <taxon>Bacillati</taxon>
        <taxon>Actinomycetota</taxon>
        <taxon>Actinomycetes</taxon>
        <taxon>Micrococcales</taxon>
        <taxon>Microbacteriaceae</taxon>
        <taxon>Microbacterium</taxon>
    </lineage>
</organism>
<name>A0A1G8DIP4_9MICO</name>
<keyword evidence="6" id="KW-0472">Membrane</keyword>
<dbReference type="SMART" id="SM00220">
    <property type="entry name" value="S_TKc"/>
    <property type="match status" value="1"/>
</dbReference>
<dbReference type="PROSITE" id="PS00107">
    <property type="entry name" value="PROTEIN_KINASE_ATP"/>
    <property type="match status" value="1"/>
</dbReference>
<feature type="binding site" evidence="5">
    <location>
        <position position="35"/>
    </location>
    <ligand>
        <name>ATP</name>
        <dbReference type="ChEBI" id="CHEBI:30616"/>
    </ligand>
</feature>
<dbReference type="InterPro" id="IPR011009">
    <property type="entry name" value="Kinase-like_dom_sf"/>
</dbReference>
<keyword evidence="1" id="KW-0808">Transferase</keyword>
<dbReference type="PANTHER" id="PTHR43289:SF34">
    <property type="entry name" value="SERINE_THREONINE-PROTEIN KINASE YBDM-RELATED"/>
    <property type="match status" value="1"/>
</dbReference>
<evidence type="ECO:0000256" key="5">
    <source>
        <dbReference type="PROSITE-ProRule" id="PRU10141"/>
    </source>
</evidence>
<dbReference type="Gene3D" id="3.30.200.20">
    <property type="entry name" value="Phosphorylase Kinase, domain 1"/>
    <property type="match status" value="1"/>
</dbReference>
<dbReference type="InterPro" id="IPR000719">
    <property type="entry name" value="Prot_kinase_dom"/>
</dbReference>
<evidence type="ECO:0000313" key="8">
    <source>
        <dbReference type="EMBL" id="SDH57515.1"/>
    </source>
</evidence>
<keyword evidence="6" id="KW-1133">Transmembrane helix</keyword>
<dbReference type="InterPro" id="IPR008271">
    <property type="entry name" value="Ser/Thr_kinase_AS"/>
</dbReference>
<dbReference type="STRING" id="370764.SAMN04489810_3359"/>
<dbReference type="InterPro" id="IPR017441">
    <property type="entry name" value="Protein_kinase_ATP_BS"/>
</dbReference>
<gene>
    <name evidence="8" type="ORF">SAMN04489810_3359</name>
</gene>
<protein>
    <submittedName>
        <fullName evidence="8">Serine/threonine protein kinase</fullName>
    </submittedName>
</protein>
<sequence length="363" mass="38531">MLGGRYTLGPRLGEGGMGVVYRAQDRMLRRTVAVKVFRGGPAESARTATEVHLLAGLNHPALVTLYDAHMGEVAPRYLVMEYVDGPTLGERLARGPLSADTVAGMARDLGDALHAVHAAGIVHRDIKPSNVLLRPSTVRGEEFHAKLADFGIAHLIDSTRLTTPGLVVGSAAYLSPEQVSGAGPAPAADIYALGLLLIECLTGRRAFAQTGLNEALIVRLTQDPVIPTSVGNGWGALLTKMTDRDPAKRPTAREVVRAVADLRYADAGPETVAVDPGVIEPEPSTTRVLRPIEPAEPVVENPRLGPHMRWLLAFIAATVIAIVAVVGLIVWNAADLGVVAPSLPMLQEPMHSHLQQLLDAVTP</sequence>
<dbReference type="AlphaFoldDB" id="A0A1G8DIP4"/>
<evidence type="ECO:0000259" key="7">
    <source>
        <dbReference type="PROSITE" id="PS50011"/>
    </source>
</evidence>
<keyword evidence="6" id="KW-0812">Transmembrane</keyword>